<feature type="chain" id="PRO_5043602485" description="Chemokine interleukin-8-like domain-containing protein" evidence="8">
    <location>
        <begin position="21"/>
        <end position="95"/>
    </location>
</feature>
<dbReference type="GO" id="GO:0008009">
    <property type="term" value="F:chemokine activity"/>
    <property type="evidence" value="ECO:0007669"/>
    <property type="project" value="InterPro"/>
</dbReference>
<organism evidence="10 11">
    <name type="scientific">Pygocentrus nattereri</name>
    <name type="common">Red-bellied piranha</name>
    <dbReference type="NCBI Taxonomy" id="42514"/>
    <lineage>
        <taxon>Eukaryota</taxon>
        <taxon>Metazoa</taxon>
        <taxon>Chordata</taxon>
        <taxon>Craniata</taxon>
        <taxon>Vertebrata</taxon>
        <taxon>Euteleostomi</taxon>
        <taxon>Actinopterygii</taxon>
        <taxon>Neopterygii</taxon>
        <taxon>Teleostei</taxon>
        <taxon>Ostariophysi</taxon>
        <taxon>Characiformes</taxon>
        <taxon>Characoidei</taxon>
        <taxon>Pygocentrus</taxon>
    </lineage>
</organism>
<dbReference type="InterPro" id="IPR001811">
    <property type="entry name" value="Chemokine_IL8-like_dom"/>
</dbReference>
<dbReference type="Proteomes" id="UP001501920">
    <property type="component" value="Chromosome 20"/>
</dbReference>
<comment type="similarity">
    <text evidence="2">Belongs to the intercrine alpha (chemokine CxC) family.</text>
</comment>
<evidence type="ECO:0000256" key="2">
    <source>
        <dbReference type="ARBA" id="ARBA00010665"/>
    </source>
</evidence>
<dbReference type="Gene3D" id="2.40.50.40">
    <property type="match status" value="1"/>
</dbReference>
<accession>A0AAR2L2A6</accession>
<evidence type="ECO:0000256" key="7">
    <source>
        <dbReference type="ARBA" id="ARBA00023157"/>
    </source>
</evidence>
<evidence type="ECO:0000259" key="9">
    <source>
        <dbReference type="SMART" id="SM00199"/>
    </source>
</evidence>
<evidence type="ECO:0000256" key="1">
    <source>
        <dbReference type="ARBA" id="ARBA00004613"/>
    </source>
</evidence>
<reference evidence="10" key="2">
    <citation type="submission" date="2025-08" db="UniProtKB">
        <authorList>
            <consortium name="Ensembl"/>
        </authorList>
    </citation>
    <scope>IDENTIFICATION</scope>
</reference>
<keyword evidence="7" id="KW-1015">Disulfide bond</keyword>
<keyword evidence="4" id="KW-0202">Cytokine</keyword>
<evidence type="ECO:0000256" key="8">
    <source>
        <dbReference type="SAM" id="SignalP"/>
    </source>
</evidence>
<proteinExistence type="inferred from homology"/>
<dbReference type="Pfam" id="PF00048">
    <property type="entry name" value="IL8"/>
    <property type="match status" value="1"/>
</dbReference>
<keyword evidence="5" id="KW-0964">Secreted</keyword>
<evidence type="ECO:0000256" key="5">
    <source>
        <dbReference type="ARBA" id="ARBA00022525"/>
    </source>
</evidence>
<sequence>MRSAAAFIVLACLLMVHVQGQARSGIKRCLCQGPGVNMVRRQRVEKIEIHPAGPSCENMEIIVTLKNGAGQKCLNQESNFAQNYIKRAIPDRSDQ</sequence>
<feature type="domain" description="Chemokine interleukin-8-like" evidence="9">
    <location>
        <begin position="26"/>
        <end position="88"/>
    </location>
</feature>
<dbReference type="PRINTS" id="PR00436">
    <property type="entry name" value="INTERLEUKIN8"/>
</dbReference>
<dbReference type="PRINTS" id="PR00437">
    <property type="entry name" value="SMALLCYTKCXC"/>
</dbReference>
<dbReference type="InterPro" id="IPR036048">
    <property type="entry name" value="Interleukin_8-like_sf"/>
</dbReference>
<dbReference type="GeneTree" id="ENSGT01030000234997"/>
<evidence type="ECO:0000313" key="10">
    <source>
        <dbReference type="Ensembl" id="ENSPNAP00000070665.1"/>
    </source>
</evidence>
<name>A0AAR2L2A6_PYGNA</name>
<dbReference type="InterPro" id="IPR033899">
    <property type="entry name" value="CXC_Chemokine_domain"/>
</dbReference>
<dbReference type="GeneID" id="108426175"/>
<evidence type="ECO:0000313" key="11">
    <source>
        <dbReference type="Proteomes" id="UP001501920"/>
    </source>
</evidence>
<dbReference type="AlphaFoldDB" id="A0AAR2L2A6"/>
<keyword evidence="11" id="KW-1185">Reference proteome</keyword>
<reference evidence="10 11" key="1">
    <citation type="submission" date="2020-10" db="EMBL/GenBank/DDBJ databases">
        <title>Pygocentrus nattereri (red-bellied piranha) genome, fPygNat1, primary haplotype.</title>
        <authorList>
            <person name="Myers G."/>
            <person name="Meyer A."/>
            <person name="Karagic N."/>
            <person name="Pippel M."/>
            <person name="Winkler S."/>
            <person name="Tracey A."/>
            <person name="Wood J."/>
            <person name="Formenti G."/>
            <person name="Howe K."/>
            <person name="Fedrigo O."/>
            <person name="Jarvis E.D."/>
        </authorList>
    </citation>
    <scope>NUCLEOTIDE SEQUENCE [LARGE SCALE GENOMIC DNA]</scope>
</reference>
<keyword evidence="6 8" id="KW-0732">Signal</keyword>
<evidence type="ECO:0000256" key="6">
    <source>
        <dbReference type="ARBA" id="ARBA00022729"/>
    </source>
</evidence>
<dbReference type="SUPFAM" id="SSF54117">
    <property type="entry name" value="Interleukin 8-like chemokines"/>
    <property type="match status" value="1"/>
</dbReference>
<dbReference type="PANTHER" id="PTHR12015:SF191">
    <property type="entry name" value="C-X-C MOTIF CHEMOKINE 11"/>
    <property type="match status" value="1"/>
</dbReference>
<dbReference type="InterPro" id="IPR039809">
    <property type="entry name" value="Chemokine_b/g/d"/>
</dbReference>
<dbReference type="CDD" id="cd00273">
    <property type="entry name" value="Chemokine_CXC"/>
    <property type="match status" value="1"/>
</dbReference>
<reference evidence="10" key="3">
    <citation type="submission" date="2025-09" db="UniProtKB">
        <authorList>
            <consortium name="Ensembl"/>
        </authorList>
    </citation>
    <scope>IDENTIFICATION</scope>
</reference>
<dbReference type="GO" id="GO:0006952">
    <property type="term" value="P:defense response"/>
    <property type="evidence" value="ECO:0007669"/>
    <property type="project" value="InterPro"/>
</dbReference>
<comment type="subcellular location">
    <subcellularLocation>
        <location evidence="1">Secreted</location>
    </subcellularLocation>
</comment>
<feature type="signal peptide" evidence="8">
    <location>
        <begin position="1"/>
        <end position="20"/>
    </location>
</feature>
<dbReference type="SMART" id="SM00199">
    <property type="entry name" value="SCY"/>
    <property type="match status" value="1"/>
</dbReference>
<protein>
    <recommendedName>
        <fullName evidence="9">Chemokine interleukin-8-like domain-containing protein</fullName>
    </recommendedName>
</protein>
<dbReference type="Ensembl" id="ENSPNAT00000062290.1">
    <property type="protein sequence ID" value="ENSPNAP00000070665.1"/>
    <property type="gene ID" value="ENSPNAG00000010297.2"/>
</dbReference>
<dbReference type="PANTHER" id="PTHR12015">
    <property type="entry name" value="SMALL INDUCIBLE CYTOKINE A"/>
    <property type="match status" value="1"/>
</dbReference>
<keyword evidence="3" id="KW-0145">Chemotaxis</keyword>
<dbReference type="GO" id="GO:0006955">
    <property type="term" value="P:immune response"/>
    <property type="evidence" value="ECO:0007669"/>
    <property type="project" value="InterPro"/>
</dbReference>
<dbReference type="RefSeq" id="XP_017550969.1">
    <property type="nucleotide sequence ID" value="XM_017695480.2"/>
</dbReference>
<dbReference type="GO" id="GO:0005615">
    <property type="term" value="C:extracellular space"/>
    <property type="evidence" value="ECO:0007669"/>
    <property type="project" value="UniProtKB-KW"/>
</dbReference>
<evidence type="ECO:0000256" key="4">
    <source>
        <dbReference type="ARBA" id="ARBA00022514"/>
    </source>
</evidence>
<dbReference type="InterPro" id="IPR001089">
    <property type="entry name" value="Chemokine_CXC"/>
</dbReference>
<evidence type="ECO:0000256" key="3">
    <source>
        <dbReference type="ARBA" id="ARBA00022500"/>
    </source>
</evidence>